<evidence type="ECO:0008006" key="4">
    <source>
        <dbReference type="Google" id="ProtNLM"/>
    </source>
</evidence>
<organism evidence="2 3">
    <name type="scientific">Nocardia rhizosphaerihabitans</name>
    <dbReference type="NCBI Taxonomy" id="1691570"/>
    <lineage>
        <taxon>Bacteria</taxon>
        <taxon>Bacillati</taxon>
        <taxon>Actinomycetota</taxon>
        <taxon>Actinomycetes</taxon>
        <taxon>Mycobacteriales</taxon>
        <taxon>Nocardiaceae</taxon>
        <taxon>Nocardia</taxon>
    </lineage>
</organism>
<evidence type="ECO:0000313" key="3">
    <source>
        <dbReference type="Proteomes" id="UP000658127"/>
    </source>
</evidence>
<comment type="caution">
    <text evidence="2">The sequence shown here is derived from an EMBL/GenBank/DDBJ whole genome shotgun (WGS) entry which is preliminary data.</text>
</comment>
<proteinExistence type="predicted"/>
<sequence>MAWGRWWAIAAALLMLWATAGTAQAAAPVTLGGGSGIVLDDGSTCTLSTIGWDGAGRLVGFTAGHCATAGAGMGVAAEADPEAGSVGTIASVSNDLDYAVIGFDAGSVNPVNRVGSTSITGVGLPAQFPAFACKEGRTTGQTCGLVYGDVFGGNSWTLTQICVISGDSGAPVVVGSTLVAIVNGYIAVPCLGPQVGANFSLILQDVNARGGIGAGFHPM</sequence>
<dbReference type="EMBL" id="BMNE01000001">
    <property type="protein sequence ID" value="GGN70179.1"/>
    <property type="molecule type" value="Genomic_DNA"/>
</dbReference>
<dbReference type="Gene3D" id="2.40.10.10">
    <property type="entry name" value="Trypsin-like serine proteases"/>
    <property type="match status" value="2"/>
</dbReference>
<gene>
    <name evidence="2" type="ORF">GCM10011610_09160</name>
</gene>
<reference evidence="3" key="1">
    <citation type="journal article" date="2019" name="Int. J. Syst. Evol. Microbiol.">
        <title>The Global Catalogue of Microorganisms (GCM) 10K type strain sequencing project: providing services to taxonomists for standard genome sequencing and annotation.</title>
        <authorList>
            <consortium name="The Broad Institute Genomics Platform"/>
            <consortium name="The Broad Institute Genome Sequencing Center for Infectious Disease"/>
            <person name="Wu L."/>
            <person name="Ma J."/>
        </authorList>
    </citation>
    <scope>NUCLEOTIDE SEQUENCE [LARGE SCALE GENOMIC DNA]</scope>
    <source>
        <strain evidence="3">CGMCC 4.7329</strain>
    </source>
</reference>
<protein>
    <recommendedName>
        <fullName evidence="4">Peptidase S1 family protein</fullName>
    </recommendedName>
</protein>
<keyword evidence="1" id="KW-0732">Signal</keyword>
<dbReference type="InterPro" id="IPR043504">
    <property type="entry name" value="Peptidase_S1_PA_chymotrypsin"/>
</dbReference>
<feature type="signal peptide" evidence="1">
    <location>
        <begin position="1"/>
        <end position="25"/>
    </location>
</feature>
<keyword evidence="3" id="KW-1185">Reference proteome</keyword>
<dbReference type="InterPro" id="IPR009003">
    <property type="entry name" value="Peptidase_S1_PA"/>
</dbReference>
<evidence type="ECO:0000313" key="2">
    <source>
        <dbReference type="EMBL" id="GGN70179.1"/>
    </source>
</evidence>
<accession>A0ABQ2K6Q0</accession>
<dbReference type="SUPFAM" id="SSF50494">
    <property type="entry name" value="Trypsin-like serine proteases"/>
    <property type="match status" value="1"/>
</dbReference>
<dbReference type="Proteomes" id="UP000658127">
    <property type="component" value="Unassembled WGS sequence"/>
</dbReference>
<feature type="chain" id="PRO_5045354597" description="Peptidase S1 family protein" evidence="1">
    <location>
        <begin position="26"/>
        <end position="219"/>
    </location>
</feature>
<name>A0ABQ2K6Q0_9NOCA</name>
<evidence type="ECO:0000256" key="1">
    <source>
        <dbReference type="SAM" id="SignalP"/>
    </source>
</evidence>